<evidence type="ECO:0000256" key="1">
    <source>
        <dbReference type="SAM" id="Phobius"/>
    </source>
</evidence>
<gene>
    <name evidence="3" type="ORF">NCTC12722_03465</name>
</gene>
<dbReference type="Pfam" id="PF07811">
    <property type="entry name" value="TadE"/>
    <property type="match status" value="1"/>
</dbReference>
<dbReference type="InterPro" id="IPR012495">
    <property type="entry name" value="TadE-like_dom"/>
</dbReference>
<proteinExistence type="predicted"/>
<accession>A0A380WBB0</accession>
<keyword evidence="1" id="KW-1133">Transmembrane helix</keyword>
<organism evidence="3 4">
    <name type="scientific">Afipia felis</name>
    <name type="common">Cat scratch disease bacillus</name>
    <dbReference type="NCBI Taxonomy" id="1035"/>
    <lineage>
        <taxon>Bacteria</taxon>
        <taxon>Pseudomonadati</taxon>
        <taxon>Pseudomonadota</taxon>
        <taxon>Alphaproteobacteria</taxon>
        <taxon>Hyphomicrobiales</taxon>
        <taxon>Nitrobacteraceae</taxon>
        <taxon>Afipia</taxon>
    </lineage>
</organism>
<feature type="domain" description="TadE-like" evidence="2">
    <location>
        <begin position="17"/>
        <end position="59"/>
    </location>
</feature>
<evidence type="ECO:0000259" key="2">
    <source>
        <dbReference type="Pfam" id="PF07811"/>
    </source>
</evidence>
<dbReference type="RefSeq" id="WP_002717066.1">
    <property type="nucleotide sequence ID" value="NZ_UFSI01000001.1"/>
</dbReference>
<protein>
    <submittedName>
        <fullName evidence="3">Flp pilus assembly protein TadG</fullName>
    </submittedName>
</protein>
<dbReference type="Proteomes" id="UP000254343">
    <property type="component" value="Unassembled WGS sequence"/>
</dbReference>
<keyword evidence="1" id="KW-0812">Transmembrane</keyword>
<dbReference type="AlphaFoldDB" id="A0A380WBB0"/>
<feature type="transmembrane region" description="Helical" evidence="1">
    <location>
        <begin position="23"/>
        <end position="45"/>
    </location>
</feature>
<dbReference type="EMBL" id="UIGB01000001">
    <property type="protein sequence ID" value="SUU86241.1"/>
    <property type="molecule type" value="Genomic_DNA"/>
</dbReference>
<keyword evidence="1" id="KW-0472">Membrane</keyword>
<evidence type="ECO:0000313" key="4">
    <source>
        <dbReference type="Proteomes" id="UP000254343"/>
    </source>
</evidence>
<sequence>MTPRFHHFPDFCRAHSGASAVEFAVVLPVFMLLVFGIVMFGAYLAMVHDVQQLAAEAARTSVAGLSETERKALAANYVTQNAASYPLIVPAHLSVNAATSGADPNVFVVTVNYDASNTFIYSLPSFVPAPPPVIVRSAAIPRGGY</sequence>
<name>A0A380WBB0_AFIFE</name>
<reference evidence="3 4" key="1">
    <citation type="submission" date="2018-06" db="EMBL/GenBank/DDBJ databases">
        <authorList>
            <consortium name="Pathogen Informatics"/>
            <person name="Doyle S."/>
        </authorList>
    </citation>
    <scope>NUCLEOTIDE SEQUENCE [LARGE SCALE GENOMIC DNA]</scope>
    <source>
        <strain evidence="3 4">NCTC12722</strain>
    </source>
</reference>
<evidence type="ECO:0000313" key="3">
    <source>
        <dbReference type="EMBL" id="SUU86241.1"/>
    </source>
</evidence>
<dbReference type="OrthoDB" id="7356451at2"/>